<feature type="domain" description="SRCR" evidence="4">
    <location>
        <begin position="262"/>
        <end position="371"/>
    </location>
</feature>
<dbReference type="Gene3D" id="3.10.250.10">
    <property type="entry name" value="SRCR-like domain"/>
    <property type="match status" value="5"/>
</dbReference>
<dbReference type="eggNOG" id="ENOG502QQ5W">
    <property type="taxonomic scope" value="Eukaryota"/>
</dbReference>
<dbReference type="InParanoid" id="D8TLC5"/>
<dbReference type="KEGG" id="vcn:VOLCADRAFT_79533"/>
<evidence type="ECO:0000256" key="1">
    <source>
        <dbReference type="ARBA" id="ARBA00022729"/>
    </source>
</evidence>
<keyword evidence="2" id="KW-1015">Disulfide bond</keyword>
<dbReference type="PRINTS" id="PR00258">
    <property type="entry name" value="SPERACTRCPTR"/>
</dbReference>
<dbReference type="OrthoDB" id="549235at2759"/>
<reference evidence="5 6" key="1">
    <citation type="journal article" date="2010" name="Science">
        <title>Genomic analysis of organismal complexity in the multicellular green alga Volvox carteri.</title>
        <authorList>
            <person name="Prochnik S.E."/>
            <person name="Umen J."/>
            <person name="Nedelcu A.M."/>
            <person name="Hallmann A."/>
            <person name="Miller S.M."/>
            <person name="Nishii I."/>
            <person name="Ferris P."/>
            <person name="Kuo A."/>
            <person name="Mitros T."/>
            <person name="Fritz-Laylin L.K."/>
            <person name="Hellsten U."/>
            <person name="Chapman J."/>
            <person name="Simakov O."/>
            <person name="Rensing S.A."/>
            <person name="Terry A."/>
            <person name="Pangilinan J."/>
            <person name="Kapitonov V."/>
            <person name="Jurka J."/>
            <person name="Salamov A."/>
            <person name="Shapiro H."/>
            <person name="Schmutz J."/>
            <person name="Grimwood J."/>
            <person name="Lindquist E."/>
            <person name="Lucas S."/>
            <person name="Grigoriev I.V."/>
            <person name="Schmitt R."/>
            <person name="Kirk D."/>
            <person name="Rokhsar D.S."/>
        </authorList>
    </citation>
    <scope>NUCLEOTIDE SEQUENCE [LARGE SCALE GENOMIC DNA]</scope>
    <source>
        <strain evidence="6">f. Nagariensis / Eve</strain>
    </source>
</reference>
<dbReference type="RefSeq" id="XP_002947121.1">
    <property type="nucleotide sequence ID" value="XM_002947075.1"/>
</dbReference>
<evidence type="ECO:0000313" key="5">
    <source>
        <dbReference type="EMBL" id="EFJ51711.1"/>
    </source>
</evidence>
<dbReference type="SUPFAM" id="SSF56487">
    <property type="entry name" value="SRCR-like"/>
    <property type="match status" value="5"/>
</dbReference>
<keyword evidence="6" id="KW-1185">Reference proteome</keyword>
<dbReference type="FunFam" id="3.10.250.10:FF:000001">
    <property type="entry name" value="Lysyl oxidase 4 isoform X1"/>
    <property type="match status" value="4"/>
</dbReference>
<organism evidence="6">
    <name type="scientific">Volvox carteri f. nagariensis</name>
    <dbReference type="NCBI Taxonomy" id="3068"/>
    <lineage>
        <taxon>Eukaryota</taxon>
        <taxon>Viridiplantae</taxon>
        <taxon>Chlorophyta</taxon>
        <taxon>core chlorophytes</taxon>
        <taxon>Chlorophyceae</taxon>
        <taxon>CS clade</taxon>
        <taxon>Chlamydomonadales</taxon>
        <taxon>Volvocaceae</taxon>
        <taxon>Volvox</taxon>
    </lineage>
</organism>
<dbReference type="PROSITE" id="PS00420">
    <property type="entry name" value="SRCR_1"/>
    <property type="match status" value="5"/>
</dbReference>
<feature type="domain" description="SRCR" evidence="4">
    <location>
        <begin position="490"/>
        <end position="590"/>
    </location>
</feature>
<protein>
    <recommendedName>
        <fullName evidence="4">SRCR domain-containing protein</fullName>
    </recommendedName>
</protein>
<evidence type="ECO:0000313" key="6">
    <source>
        <dbReference type="Proteomes" id="UP000001058"/>
    </source>
</evidence>
<proteinExistence type="predicted"/>
<dbReference type="PANTHER" id="PTHR48071:SF28">
    <property type="entry name" value="SRCR DOMAIN-CONTAINING PROTEIN"/>
    <property type="match status" value="1"/>
</dbReference>
<dbReference type="PROSITE" id="PS50287">
    <property type="entry name" value="SRCR_2"/>
    <property type="match status" value="5"/>
</dbReference>
<name>D8TLC5_VOLCA</name>
<dbReference type="AlphaFoldDB" id="D8TLC5"/>
<keyword evidence="3" id="KW-0325">Glycoprotein</keyword>
<feature type="domain" description="SRCR" evidence="4">
    <location>
        <begin position="156"/>
        <end position="255"/>
    </location>
</feature>
<gene>
    <name evidence="5" type="ORF">VOLCADRAFT_79533</name>
</gene>
<sequence length="603" mass="66700">MGVRENCWKALRIVAVLGISLYCTRHALANTDGLSLRLVGGSSPNEGRVEVYVGKTWGTVCDDNFGDAAASVVCRQLGYAGGVAVYQYRDAPWAPGSGPIFMDNVDCQASLRGAPAYLWDCRFNGWGVHDCTHIEDVGVRCYEDAPPPPPPADYKIRLVGGNSENEGRVEVYKDGVWGTVCDDFFTNLEATVVCRQLGYESGVFRYGSYAIWGSGSGPILMDDVACRFEIDGSLPSNLWDCYFGGWGQHNCNHEEVNGDYPVQLVGGRSANEGRVEIYKDGEWGTVCDDYFGNMEATVVCRQLGYQSGVAVYLYNSNNARTWGPGSGPILMDDVQCELKSDGTLPERVWNCRFNGWRRHNCMHSEVSCVCVYYMAVRRSYPVRLVGGRSANEGRVEIFKNGEWGTVCDDFFGFREATVLCRQLGYSRGSAVYQYNNKAPWGPGDGPILMDNVRCMHTKGGSLPGRLWDCLFNGWRINDCSHDEVVNDYLVKLAGGDSPNEGRVEIFKDGRWGSVCADGFSDVEATVVCRQLGYGSGVALFRYYSYTNWGRGRGPILMDNVNCQDSPNGLPARLWDCSFNGWGVHDCSHKEVSFFRPPLWGGSC</sequence>
<evidence type="ECO:0000256" key="2">
    <source>
        <dbReference type="ARBA" id="ARBA00023157"/>
    </source>
</evidence>
<evidence type="ECO:0000256" key="3">
    <source>
        <dbReference type="ARBA" id="ARBA00023180"/>
    </source>
</evidence>
<dbReference type="GeneID" id="9620223"/>
<dbReference type="EMBL" id="GL378326">
    <property type="protein sequence ID" value="EFJ51711.1"/>
    <property type="molecule type" value="Genomic_DNA"/>
</dbReference>
<accession>D8TLC5</accession>
<dbReference type="FunFam" id="3.10.250.10:FF:000011">
    <property type="entry name" value="Scavenger receptor class A member 5"/>
    <property type="match status" value="1"/>
</dbReference>
<dbReference type="PANTHER" id="PTHR48071">
    <property type="entry name" value="SRCR DOMAIN-CONTAINING PROTEIN"/>
    <property type="match status" value="1"/>
</dbReference>
<feature type="domain" description="SRCR" evidence="4">
    <location>
        <begin position="36"/>
        <end position="142"/>
    </location>
</feature>
<dbReference type="Proteomes" id="UP000001058">
    <property type="component" value="Unassembled WGS sequence"/>
</dbReference>
<dbReference type="InterPro" id="IPR036772">
    <property type="entry name" value="SRCR-like_dom_sf"/>
</dbReference>
<feature type="domain" description="SRCR" evidence="4">
    <location>
        <begin position="382"/>
        <end position="483"/>
    </location>
</feature>
<dbReference type="SMART" id="SM00202">
    <property type="entry name" value="SR"/>
    <property type="match status" value="5"/>
</dbReference>
<dbReference type="Pfam" id="PF00530">
    <property type="entry name" value="SRCR"/>
    <property type="match status" value="5"/>
</dbReference>
<dbReference type="InterPro" id="IPR001190">
    <property type="entry name" value="SRCR"/>
</dbReference>
<keyword evidence="1" id="KW-0732">Signal</keyword>
<evidence type="ECO:0000259" key="4">
    <source>
        <dbReference type="PROSITE" id="PS50287"/>
    </source>
</evidence>
<dbReference type="GO" id="GO:0016020">
    <property type="term" value="C:membrane"/>
    <property type="evidence" value="ECO:0007669"/>
    <property type="project" value="InterPro"/>
</dbReference>